<dbReference type="RefSeq" id="WP_128811318.1">
    <property type="nucleotide sequence ID" value="NZ_CP032093.1"/>
</dbReference>
<evidence type="ECO:0000313" key="2">
    <source>
        <dbReference type="EMBL" id="AXY01557.1"/>
    </source>
</evidence>
<evidence type="ECO:0000256" key="1">
    <source>
        <dbReference type="SAM" id="SignalP"/>
    </source>
</evidence>
<proteinExistence type="predicted"/>
<gene>
    <name evidence="2" type="ORF">D1115_10735</name>
</gene>
<organism evidence="2 3">
    <name type="scientific">Vibrio alfacsensis</name>
    <dbReference type="NCBI Taxonomy" id="1074311"/>
    <lineage>
        <taxon>Bacteria</taxon>
        <taxon>Pseudomonadati</taxon>
        <taxon>Pseudomonadota</taxon>
        <taxon>Gammaproteobacteria</taxon>
        <taxon>Vibrionales</taxon>
        <taxon>Vibrionaceae</taxon>
        <taxon>Vibrio</taxon>
    </lineage>
</organism>
<keyword evidence="3" id="KW-1185">Reference proteome</keyword>
<dbReference type="EMBL" id="CP032093">
    <property type="protein sequence ID" value="AXY01557.1"/>
    <property type="molecule type" value="Genomic_DNA"/>
</dbReference>
<keyword evidence="1" id="KW-0732">Signal</keyword>
<evidence type="ECO:0000313" key="3">
    <source>
        <dbReference type="Proteomes" id="UP000262832"/>
    </source>
</evidence>
<dbReference type="SUPFAM" id="SSF53850">
    <property type="entry name" value="Periplasmic binding protein-like II"/>
    <property type="match status" value="1"/>
</dbReference>
<accession>A0ABM6YUV8</accession>
<dbReference type="Gene3D" id="3.40.190.10">
    <property type="entry name" value="Periplasmic binding protein-like II"/>
    <property type="match status" value="1"/>
</dbReference>
<feature type="chain" id="PRO_5045193123" evidence="1">
    <location>
        <begin position="20"/>
        <end position="136"/>
    </location>
</feature>
<protein>
    <submittedName>
        <fullName evidence="2">Phosphate ABC transporter substrate-binding protein</fullName>
    </submittedName>
</protein>
<name>A0ABM6YUV8_9VIBR</name>
<dbReference type="Proteomes" id="UP000262832">
    <property type="component" value="Chromosome I"/>
</dbReference>
<sequence>MKKLVTVFAASLLSFNAFAGMVVVGNTAGVDSLSQAEVQKLFLGKSTKLSNGSSARIVELTDGAAGRVAFHEVATGRSEAQVQSAWSRLVFTGKAEAPIQVADYSAVISTVASNPNAIGYVDDASVTGDVKVLYKF</sequence>
<reference evidence="2 3" key="1">
    <citation type="submission" date="2018-08" db="EMBL/GenBank/DDBJ databases">
        <title>Genomic taxonomy of the Vibrionaceae family.</title>
        <authorList>
            <person name="Gomez-Gil B."/>
            <person name="Tanaka M."/>
            <person name="Sawabe T."/>
            <person name="Enciso-Ibarra K."/>
        </authorList>
    </citation>
    <scope>NUCLEOTIDE SEQUENCE [LARGE SCALE GENOMIC DNA]</scope>
    <source>
        <strain evidence="2 3">CAIM 1831</strain>
    </source>
</reference>
<feature type="signal peptide" evidence="1">
    <location>
        <begin position="1"/>
        <end position="19"/>
    </location>
</feature>